<keyword evidence="1" id="KW-1133">Transmembrane helix</keyword>
<geneLocation type="plasmid" evidence="2 3">
    <name>unnamed</name>
</geneLocation>
<keyword evidence="2" id="KW-0614">Plasmid</keyword>
<dbReference type="RefSeq" id="WP_338610932.1">
    <property type="nucleotide sequence ID" value="NZ_CP146276.1"/>
</dbReference>
<name>A0ABZ2I4W6_9HYPH</name>
<evidence type="ECO:0000313" key="3">
    <source>
        <dbReference type="Proteomes" id="UP001369958"/>
    </source>
</evidence>
<feature type="transmembrane region" description="Helical" evidence="1">
    <location>
        <begin position="60"/>
        <end position="78"/>
    </location>
</feature>
<accession>A0ABZ2I4W6</accession>
<organism evidence="2 3">
    <name type="scientific">Pelagibacterium nitratireducens</name>
    <dbReference type="NCBI Taxonomy" id="1046114"/>
    <lineage>
        <taxon>Bacteria</taxon>
        <taxon>Pseudomonadati</taxon>
        <taxon>Pseudomonadota</taxon>
        <taxon>Alphaproteobacteria</taxon>
        <taxon>Hyphomicrobiales</taxon>
        <taxon>Devosiaceae</taxon>
        <taxon>Pelagibacterium</taxon>
    </lineage>
</organism>
<dbReference type="Proteomes" id="UP001369958">
    <property type="component" value="Plasmid unnamed"/>
</dbReference>
<keyword evidence="1" id="KW-0812">Transmembrane</keyword>
<reference evidence="2 3" key="1">
    <citation type="submission" date="2024-02" db="EMBL/GenBank/DDBJ databases">
        <title>Complete genome sequence of Pelagibacterium nitratireducens ZH15.</title>
        <authorList>
            <person name="Zhao L.H."/>
        </authorList>
    </citation>
    <scope>NUCLEOTIDE SEQUENCE [LARGE SCALE GENOMIC DNA]</scope>
    <source>
        <strain evidence="2 3">ZH15</strain>
        <plasmid evidence="2 3">unnamed</plasmid>
    </source>
</reference>
<feature type="transmembrane region" description="Helical" evidence="1">
    <location>
        <begin position="127"/>
        <end position="150"/>
    </location>
</feature>
<keyword evidence="1" id="KW-0472">Membrane</keyword>
<feature type="transmembrane region" description="Helical" evidence="1">
    <location>
        <begin position="156"/>
        <end position="176"/>
    </location>
</feature>
<sequence>MNRDPVLIAAAFLFSGVVLSLGYAAFGFWTMLIFTSGFLGGFVLWLIFPANPSFTAIKTPYFLALALFVLHRIEEYVMDFFDRLAAITGTGTPDTGSWQVILLVLLSVGAWLVVPPLVSRGYRFGTYLAWTFFAAMGITELAHFAVFPWFTVQPFAYLPGMASVVLLAPAAWWGMWRLSRGT</sequence>
<dbReference type="EMBL" id="CP146276">
    <property type="protein sequence ID" value="WWT34817.1"/>
    <property type="molecule type" value="Genomic_DNA"/>
</dbReference>
<keyword evidence="3" id="KW-1185">Reference proteome</keyword>
<proteinExistence type="predicted"/>
<feature type="transmembrane region" description="Helical" evidence="1">
    <location>
        <begin position="30"/>
        <end position="48"/>
    </location>
</feature>
<protein>
    <recommendedName>
        <fullName evidence="4">HXXEE domain-containing protein</fullName>
    </recommendedName>
</protein>
<evidence type="ECO:0000313" key="2">
    <source>
        <dbReference type="EMBL" id="WWT34817.1"/>
    </source>
</evidence>
<feature type="transmembrane region" description="Helical" evidence="1">
    <location>
        <begin position="98"/>
        <end position="118"/>
    </location>
</feature>
<evidence type="ECO:0008006" key="4">
    <source>
        <dbReference type="Google" id="ProtNLM"/>
    </source>
</evidence>
<evidence type="ECO:0000256" key="1">
    <source>
        <dbReference type="SAM" id="Phobius"/>
    </source>
</evidence>
<gene>
    <name evidence="2" type="ORF">V6617_18975</name>
</gene>